<evidence type="ECO:0000256" key="1">
    <source>
        <dbReference type="SAM" id="MobiDB-lite"/>
    </source>
</evidence>
<organism evidence="4">
    <name type="scientific">Brugia timori</name>
    <dbReference type="NCBI Taxonomy" id="42155"/>
    <lineage>
        <taxon>Eukaryota</taxon>
        <taxon>Metazoa</taxon>
        <taxon>Ecdysozoa</taxon>
        <taxon>Nematoda</taxon>
        <taxon>Chromadorea</taxon>
        <taxon>Rhabditida</taxon>
        <taxon>Spirurina</taxon>
        <taxon>Spiruromorpha</taxon>
        <taxon>Filarioidea</taxon>
        <taxon>Onchocercidae</taxon>
        <taxon>Brugia</taxon>
    </lineage>
</organism>
<name>A0A158PT02_9BILA</name>
<dbReference type="AlphaFoldDB" id="A0A158PT02"/>
<proteinExistence type="predicted"/>
<keyword evidence="3" id="KW-1185">Reference proteome</keyword>
<feature type="compositionally biased region" description="Polar residues" evidence="1">
    <location>
        <begin position="1"/>
        <end position="33"/>
    </location>
</feature>
<gene>
    <name evidence="2" type="ORF">BTMF_LOCUS6245</name>
</gene>
<reference evidence="2 3" key="2">
    <citation type="submission" date="2018-11" db="EMBL/GenBank/DDBJ databases">
        <authorList>
            <consortium name="Pathogen Informatics"/>
        </authorList>
    </citation>
    <scope>NUCLEOTIDE SEQUENCE [LARGE SCALE GENOMIC DNA]</scope>
</reference>
<evidence type="ECO:0000313" key="3">
    <source>
        <dbReference type="Proteomes" id="UP000280834"/>
    </source>
</evidence>
<evidence type="ECO:0000313" key="4">
    <source>
        <dbReference type="WBParaSite" id="BTMF_0000817801-mRNA-1"/>
    </source>
</evidence>
<protein>
    <submittedName>
        <fullName evidence="4">PITH domain-containing protein</fullName>
    </submittedName>
</protein>
<reference evidence="4" key="1">
    <citation type="submission" date="2016-04" db="UniProtKB">
        <authorList>
            <consortium name="WormBaseParasite"/>
        </authorList>
    </citation>
    <scope>IDENTIFICATION</scope>
</reference>
<evidence type="ECO:0000313" key="2">
    <source>
        <dbReference type="EMBL" id="VDO21242.1"/>
    </source>
</evidence>
<dbReference type="EMBL" id="UZAG01015534">
    <property type="protein sequence ID" value="VDO21242.1"/>
    <property type="molecule type" value="Genomic_DNA"/>
</dbReference>
<dbReference type="WBParaSite" id="BTMF_0000817801-mRNA-1">
    <property type="protein sequence ID" value="BTMF_0000817801-mRNA-1"/>
    <property type="gene ID" value="BTMF_0000817801"/>
</dbReference>
<accession>A0A158PT02</accession>
<sequence length="206" mass="23018">MSYSDTTINPSEGWSSPFSISQCESDSLKSAGNSEDENEKNEIVIKSASTMDIMNAFNLPIAHHPETTKEMLASFRKQPNHDAKIIISSLPDANIQMSSQSSISLTEKLTKTRVPTDQIVSSTIPEREIVEEDHDLSKWSNAEEKDCDLKVMKSSIQIKHHEIAYGSVDLTLQASSSITFILTGITTSREIYIRKLFVNGQRYAFI</sequence>
<dbReference type="Proteomes" id="UP000280834">
    <property type="component" value="Unassembled WGS sequence"/>
</dbReference>
<feature type="region of interest" description="Disordered" evidence="1">
    <location>
        <begin position="1"/>
        <end position="40"/>
    </location>
</feature>